<accession>A0AAE0CGG9</accession>
<keyword evidence="2" id="KW-1185">Reference proteome</keyword>
<name>A0AAE0CGG9_9CHLO</name>
<reference evidence="1 2" key="1">
    <citation type="journal article" date="2015" name="Genome Biol. Evol.">
        <title>Comparative Genomics of a Bacterivorous Green Alga Reveals Evolutionary Causalities and Consequences of Phago-Mixotrophic Mode of Nutrition.</title>
        <authorList>
            <person name="Burns J.A."/>
            <person name="Paasch A."/>
            <person name="Narechania A."/>
            <person name="Kim E."/>
        </authorList>
    </citation>
    <scope>NUCLEOTIDE SEQUENCE [LARGE SCALE GENOMIC DNA]</scope>
    <source>
        <strain evidence="1 2">PLY_AMNH</strain>
    </source>
</reference>
<proteinExistence type="predicted"/>
<organism evidence="1 2">
    <name type="scientific">Cymbomonas tetramitiformis</name>
    <dbReference type="NCBI Taxonomy" id="36881"/>
    <lineage>
        <taxon>Eukaryota</taxon>
        <taxon>Viridiplantae</taxon>
        <taxon>Chlorophyta</taxon>
        <taxon>Pyramimonadophyceae</taxon>
        <taxon>Pyramimonadales</taxon>
        <taxon>Pyramimonadaceae</taxon>
        <taxon>Cymbomonas</taxon>
    </lineage>
</organism>
<protein>
    <submittedName>
        <fullName evidence="1">Uncharacterized protein</fullName>
    </submittedName>
</protein>
<dbReference type="Proteomes" id="UP001190700">
    <property type="component" value="Unassembled WGS sequence"/>
</dbReference>
<sequence length="92" mass="10243">MYTHSAALEGSPQRWADEFTCARKPTPGVLAEHGMLDHLPSGGDGISRHMRAIGYRDMQQMCPTANFYINRRSASAREVCMEIEQLVCGDRG</sequence>
<comment type="caution">
    <text evidence="1">The sequence shown here is derived from an EMBL/GenBank/DDBJ whole genome shotgun (WGS) entry which is preliminary data.</text>
</comment>
<evidence type="ECO:0000313" key="1">
    <source>
        <dbReference type="EMBL" id="KAK3254623.1"/>
    </source>
</evidence>
<dbReference type="EMBL" id="LGRX02023353">
    <property type="protein sequence ID" value="KAK3254623.1"/>
    <property type="molecule type" value="Genomic_DNA"/>
</dbReference>
<gene>
    <name evidence="1" type="ORF">CYMTET_36167</name>
</gene>
<dbReference type="AlphaFoldDB" id="A0AAE0CGG9"/>
<evidence type="ECO:0000313" key="2">
    <source>
        <dbReference type="Proteomes" id="UP001190700"/>
    </source>
</evidence>